<organism evidence="2 3">
    <name type="scientific">Fuerstiella marisgermanici</name>
    <dbReference type="NCBI Taxonomy" id="1891926"/>
    <lineage>
        <taxon>Bacteria</taxon>
        <taxon>Pseudomonadati</taxon>
        <taxon>Planctomycetota</taxon>
        <taxon>Planctomycetia</taxon>
        <taxon>Planctomycetales</taxon>
        <taxon>Planctomycetaceae</taxon>
        <taxon>Fuerstiella</taxon>
    </lineage>
</organism>
<sequence length="110" mass="11814">MSRTFILNSSRSAKQGTLINVGKESEEYIALTNSMTMEPGDMAEIGLAEGQMAIVRTEFGEAQFKCKSGKEPKGMIYIPYGPPTCKLMGGDTGGTGMPMSKGWEVEVVPV</sequence>
<dbReference type="GO" id="GO:0016491">
    <property type="term" value="F:oxidoreductase activity"/>
    <property type="evidence" value="ECO:0007669"/>
    <property type="project" value="InterPro"/>
</dbReference>
<name>A0A1P8WLA2_9PLAN</name>
<dbReference type="InterPro" id="IPR009010">
    <property type="entry name" value="Asp_de-COase-like_dom_sf"/>
</dbReference>
<keyword evidence="3" id="KW-1185">Reference proteome</keyword>
<dbReference type="RefSeq" id="WP_077026088.1">
    <property type="nucleotide sequence ID" value="NZ_CP017641.1"/>
</dbReference>
<dbReference type="EMBL" id="CP017641">
    <property type="protein sequence ID" value="APZ94838.1"/>
    <property type="molecule type" value="Genomic_DNA"/>
</dbReference>
<reference evidence="2 3" key="1">
    <citation type="journal article" date="2016" name="Front. Microbiol.">
        <title>Fuerstia marisgermanicae gen. nov., sp. nov., an Unusual Member of the Phylum Planctomycetes from the German Wadden Sea.</title>
        <authorList>
            <person name="Kohn T."/>
            <person name="Heuer A."/>
            <person name="Jogler M."/>
            <person name="Vollmers J."/>
            <person name="Boedeker C."/>
            <person name="Bunk B."/>
            <person name="Rast P."/>
            <person name="Borchert D."/>
            <person name="Glockner I."/>
            <person name="Freese H.M."/>
            <person name="Klenk H.P."/>
            <person name="Overmann J."/>
            <person name="Kaster A.K."/>
            <person name="Rohde M."/>
            <person name="Wiegand S."/>
            <person name="Jogler C."/>
        </authorList>
    </citation>
    <scope>NUCLEOTIDE SEQUENCE [LARGE SCALE GENOMIC DNA]</scope>
    <source>
        <strain evidence="2 3">NH11</strain>
    </source>
</reference>
<dbReference type="KEGG" id="fmr:Fuma_04488"/>
<dbReference type="InterPro" id="IPR006657">
    <property type="entry name" value="MoPterin_dinucl-bd_dom"/>
</dbReference>
<dbReference type="GO" id="GO:0043546">
    <property type="term" value="F:molybdopterin cofactor binding"/>
    <property type="evidence" value="ECO:0007669"/>
    <property type="project" value="InterPro"/>
</dbReference>
<dbReference type="Pfam" id="PF01568">
    <property type="entry name" value="Molydop_binding"/>
    <property type="match status" value="1"/>
</dbReference>
<proteinExistence type="predicted"/>
<dbReference type="STRING" id="1891926.Fuma_04488"/>
<dbReference type="AlphaFoldDB" id="A0A1P8WLA2"/>
<protein>
    <submittedName>
        <fullName evidence="2">Molybdopterin dinucleotide binding domain protein</fullName>
    </submittedName>
</protein>
<evidence type="ECO:0000259" key="1">
    <source>
        <dbReference type="Pfam" id="PF01568"/>
    </source>
</evidence>
<feature type="domain" description="Molybdopterin dinucleotide-binding" evidence="1">
    <location>
        <begin position="5"/>
        <end position="89"/>
    </location>
</feature>
<accession>A0A1P8WLA2</accession>
<dbReference type="Proteomes" id="UP000187735">
    <property type="component" value="Chromosome"/>
</dbReference>
<dbReference type="OrthoDB" id="281827at2"/>
<evidence type="ECO:0000313" key="2">
    <source>
        <dbReference type="EMBL" id="APZ94838.1"/>
    </source>
</evidence>
<evidence type="ECO:0000313" key="3">
    <source>
        <dbReference type="Proteomes" id="UP000187735"/>
    </source>
</evidence>
<dbReference type="SUPFAM" id="SSF50692">
    <property type="entry name" value="ADC-like"/>
    <property type="match status" value="1"/>
</dbReference>
<gene>
    <name evidence="2" type="ORF">Fuma_04488</name>
</gene>
<dbReference type="Gene3D" id="2.40.40.20">
    <property type="match status" value="1"/>
</dbReference>